<sequence>MISVECASFLARDYVMAMDSKPQRLSSRNNAPAASVECGDFIDQTIAIWQPRTKRQLTREDGREIIENMTGFFRILQEWDRVDRAKKNADES</sequence>
<proteinExistence type="predicted"/>
<name>A0A0R3M4Z8_9BRAD</name>
<keyword evidence="2" id="KW-1185">Reference proteome</keyword>
<organism evidence="1 2">
    <name type="scientific">Bradyrhizobium valentinum</name>
    <dbReference type="NCBI Taxonomy" id="1518501"/>
    <lineage>
        <taxon>Bacteria</taxon>
        <taxon>Pseudomonadati</taxon>
        <taxon>Pseudomonadota</taxon>
        <taxon>Alphaproteobacteria</taxon>
        <taxon>Hyphomicrobiales</taxon>
        <taxon>Nitrobacteraceae</taxon>
        <taxon>Bradyrhizobium</taxon>
    </lineage>
</organism>
<dbReference type="AlphaFoldDB" id="A0A0R3M4Z8"/>
<reference evidence="1 2" key="1">
    <citation type="submission" date="2014-03" db="EMBL/GenBank/DDBJ databases">
        <title>Bradyrhizobium valentinum sp. nov., isolated from effective nodules of Lupinus mariae-josephae, a lupine endemic of basic-lime soils in Eastern Spain.</title>
        <authorList>
            <person name="Duran D."/>
            <person name="Rey L."/>
            <person name="Navarro A."/>
            <person name="Busquets A."/>
            <person name="Imperial J."/>
            <person name="Ruiz-Argueso T."/>
        </authorList>
    </citation>
    <scope>NUCLEOTIDE SEQUENCE [LARGE SCALE GENOMIC DNA]</scope>
    <source>
        <strain evidence="1 2">LmjM3</strain>
    </source>
</reference>
<gene>
    <name evidence="1" type="ORF">CP49_23620</name>
</gene>
<dbReference type="EMBL" id="LLXX01000001">
    <property type="protein sequence ID" value="KRR15004.1"/>
    <property type="molecule type" value="Genomic_DNA"/>
</dbReference>
<accession>A0A0R3M4Z8</accession>
<protein>
    <submittedName>
        <fullName evidence="1">Uncharacterized protein</fullName>
    </submittedName>
</protein>
<evidence type="ECO:0000313" key="2">
    <source>
        <dbReference type="Proteomes" id="UP000051913"/>
    </source>
</evidence>
<dbReference type="Proteomes" id="UP000051913">
    <property type="component" value="Unassembled WGS sequence"/>
</dbReference>
<evidence type="ECO:0000313" key="1">
    <source>
        <dbReference type="EMBL" id="KRR15004.1"/>
    </source>
</evidence>
<comment type="caution">
    <text evidence="1">The sequence shown here is derived from an EMBL/GenBank/DDBJ whole genome shotgun (WGS) entry which is preliminary data.</text>
</comment>